<accession>A0A4R7V7K4</accession>
<dbReference type="Proteomes" id="UP000294927">
    <property type="component" value="Unassembled WGS sequence"/>
</dbReference>
<dbReference type="Pfam" id="PF01750">
    <property type="entry name" value="HycI"/>
    <property type="match status" value="1"/>
</dbReference>
<evidence type="ECO:0000256" key="3">
    <source>
        <dbReference type="ARBA" id="ARBA00022750"/>
    </source>
</evidence>
<proteinExistence type="inferred from homology"/>
<dbReference type="NCBIfam" id="TIGR00072">
    <property type="entry name" value="hydrog_prot"/>
    <property type="match status" value="1"/>
</dbReference>
<keyword evidence="4" id="KW-0378">Hydrolase</keyword>
<dbReference type="Gene3D" id="3.40.50.1450">
    <property type="entry name" value="HybD-like"/>
    <property type="match status" value="1"/>
</dbReference>
<evidence type="ECO:0000256" key="5">
    <source>
        <dbReference type="SAM" id="MobiDB-lite"/>
    </source>
</evidence>
<sequence length="175" mass="17967">MTAVVIGVGNEYRRDDGIGPAVAERLRRHVPPGVEVVTTDGEPARVLDAWTGRHTAVVVDAVVCTGSTPGRVHRLAVDEIPRGTKENSSHGLGIPEAVELARALDRLPVHLVLYTVEVTDTGYGTGLSPPVASAIPDIVAAVLAELTPGDRTTSGGDVATSSSGSPSGPPSPPCQ</sequence>
<dbReference type="PRINTS" id="PR00446">
    <property type="entry name" value="HYDRGNUPTAKE"/>
</dbReference>
<evidence type="ECO:0000256" key="4">
    <source>
        <dbReference type="ARBA" id="ARBA00022801"/>
    </source>
</evidence>
<feature type="region of interest" description="Disordered" evidence="5">
    <location>
        <begin position="149"/>
        <end position="175"/>
    </location>
</feature>
<keyword evidence="7" id="KW-1185">Reference proteome</keyword>
<evidence type="ECO:0000313" key="6">
    <source>
        <dbReference type="EMBL" id="TDV44135.1"/>
    </source>
</evidence>
<dbReference type="AlphaFoldDB" id="A0A4R7V7K4"/>
<keyword evidence="3" id="KW-0064">Aspartyl protease</keyword>
<evidence type="ECO:0000256" key="1">
    <source>
        <dbReference type="ARBA" id="ARBA00006814"/>
    </source>
</evidence>
<name>A0A4R7V7K4_9PSEU</name>
<dbReference type="GO" id="GO:0004190">
    <property type="term" value="F:aspartic-type endopeptidase activity"/>
    <property type="evidence" value="ECO:0007669"/>
    <property type="project" value="UniProtKB-KW"/>
</dbReference>
<dbReference type="GO" id="GO:0008047">
    <property type="term" value="F:enzyme activator activity"/>
    <property type="evidence" value="ECO:0007669"/>
    <property type="project" value="InterPro"/>
</dbReference>
<protein>
    <submittedName>
        <fullName evidence="6">Hydrogenase maturation protease</fullName>
    </submittedName>
</protein>
<reference evidence="6 7" key="1">
    <citation type="submission" date="2019-03" db="EMBL/GenBank/DDBJ databases">
        <title>Genomic Encyclopedia of Archaeal and Bacterial Type Strains, Phase II (KMG-II): from individual species to whole genera.</title>
        <authorList>
            <person name="Goeker M."/>
        </authorList>
    </citation>
    <scope>NUCLEOTIDE SEQUENCE [LARGE SCALE GENOMIC DNA]</scope>
    <source>
        <strain evidence="6 7">DSM 45499</strain>
    </source>
</reference>
<evidence type="ECO:0000256" key="2">
    <source>
        <dbReference type="ARBA" id="ARBA00022670"/>
    </source>
</evidence>
<organism evidence="6 7">
    <name type="scientific">Actinophytocola oryzae</name>
    <dbReference type="NCBI Taxonomy" id="502181"/>
    <lineage>
        <taxon>Bacteria</taxon>
        <taxon>Bacillati</taxon>
        <taxon>Actinomycetota</taxon>
        <taxon>Actinomycetes</taxon>
        <taxon>Pseudonocardiales</taxon>
        <taxon>Pseudonocardiaceae</taxon>
    </lineage>
</organism>
<comment type="caution">
    <text evidence="6">The sequence shown here is derived from an EMBL/GenBank/DDBJ whole genome shotgun (WGS) entry which is preliminary data.</text>
</comment>
<dbReference type="PANTHER" id="PTHR30302">
    <property type="entry name" value="HYDROGENASE 1 MATURATION PROTEASE"/>
    <property type="match status" value="1"/>
</dbReference>
<dbReference type="OrthoDB" id="164170at2"/>
<dbReference type="SUPFAM" id="SSF53163">
    <property type="entry name" value="HybD-like"/>
    <property type="match status" value="1"/>
</dbReference>
<dbReference type="RefSeq" id="WP_133906603.1">
    <property type="nucleotide sequence ID" value="NZ_SOCP01000014.1"/>
</dbReference>
<dbReference type="PANTHER" id="PTHR30302:SF1">
    <property type="entry name" value="HYDROGENASE 2 MATURATION PROTEASE"/>
    <property type="match status" value="1"/>
</dbReference>
<dbReference type="CDD" id="cd00518">
    <property type="entry name" value="H2MP"/>
    <property type="match status" value="1"/>
</dbReference>
<evidence type="ECO:0000313" key="7">
    <source>
        <dbReference type="Proteomes" id="UP000294927"/>
    </source>
</evidence>
<gene>
    <name evidence="6" type="ORF">CLV71_11444</name>
</gene>
<dbReference type="InterPro" id="IPR000671">
    <property type="entry name" value="Peptidase_A31"/>
</dbReference>
<dbReference type="GO" id="GO:0016485">
    <property type="term" value="P:protein processing"/>
    <property type="evidence" value="ECO:0007669"/>
    <property type="project" value="TreeGrafter"/>
</dbReference>
<dbReference type="InterPro" id="IPR023430">
    <property type="entry name" value="Pept_HybD-like_dom_sf"/>
</dbReference>
<dbReference type="EMBL" id="SOCP01000014">
    <property type="protein sequence ID" value="TDV44135.1"/>
    <property type="molecule type" value="Genomic_DNA"/>
</dbReference>
<comment type="similarity">
    <text evidence="1">Belongs to the peptidase A31 family.</text>
</comment>
<keyword evidence="2 6" id="KW-0645">Protease</keyword>